<evidence type="ECO:0000313" key="1">
    <source>
        <dbReference type="EMBL" id="MBX72273.1"/>
    </source>
</evidence>
<accession>A0A2P2QZ77</accession>
<organism evidence="1">
    <name type="scientific">Rhizophora mucronata</name>
    <name type="common">Asiatic mangrove</name>
    <dbReference type="NCBI Taxonomy" id="61149"/>
    <lineage>
        <taxon>Eukaryota</taxon>
        <taxon>Viridiplantae</taxon>
        <taxon>Streptophyta</taxon>
        <taxon>Embryophyta</taxon>
        <taxon>Tracheophyta</taxon>
        <taxon>Spermatophyta</taxon>
        <taxon>Magnoliopsida</taxon>
        <taxon>eudicotyledons</taxon>
        <taxon>Gunneridae</taxon>
        <taxon>Pentapetalae</taxon>
        <taxon>rosids</taxon>
        <taxon>fabids</taxon>
        <taxon>Malpighiales</taxon>
        <taxon>Rhizophoraceae</taxon>
        <taxon>Rhizophora</taxon>
    </lineage>
</organism>
<dbReference type="EMBL" id="GGEC01091789">
    <property type="protein sequence ID" value="MBX72273.1"/>
    <property type="molecule type" value="Transcribed_RNA"/>
</dbReference>
<protein>
    <submittedName>
        <fullName evidence="1">Uncharacterized protein</fullName>
    </submittedName>
</protein>
<reference evidence="1" key="1">
    <citation type="submission" date="2018-02" db="EMBL/GenBank/DDBJ databases">
        <title>Rhizophora mucronata_Transcriptome.</title>
        <authorList>
            <person name="Meera S.P."/>
            <person name="Sreeshan A."/>
            <person name="Augustine A."/>
        </authorList>
    </citation>
    <scope>NUCLEOTIDE SEQUENCE</scope>
    <source>
        <tissue evidence="1">Leaf</tissue>
    </source>
</reference>
<sequence>MRERNKINCHNFIQYHRAPLTTNSASFNIHHESYKLPNQNLSKYAT</sequence>
<proteinExistence type="predicted"/>
<name>A0A2P2QZ77_RHIMU</name>
<dbReference type="AlphaFoldDB" id="A0A2P2QZ77"/>